<name>A0A4Z2FXF4_9TELE</name>
<sequence length="87" mass="9594">MSSERRRDFIKPTGRSGDKRNHRRPDAAPLGGTAPAVMRPLSVASGFMTSGCSFTGTGPQEGLQAQLKERMSEEWKRTLPQETLFLS</sequence>
<dbReference type="Proteomes" id="UP000314294">
    <property type="component" value="Unassembled WGS sequence"/>
</dbReference>
<dbReference type="AlphaFoldDB" id="A0A4Z2FXF4"/>
<comment type="caution">
    <text evidence="2">The sequence shown here is derived from an EMBL/GenBank/DDBJ whole genome shotgun (WGS) entry which is preliminary data.</text>
</comment>
<keyword evidence="3" id="KW-1185">Reference proteome</keyword>
<feature type="region of interest" description="Disordered" evidence="1">
    <location>
        <begin position="55"/>
        <end position="74"/>
    </location>
</feature>
<organism evidence="2 3">
    <name type="scientific">Liparis tanakae</name>
    <name type="common">Tanaka's snailfish</name>
    <dbReference type="NCBI Taxonomy" id="230148"/>
    <lineage>
        <taxon>Eukaryota</taxon>
        <taxon>Metazoa</taxon>
        <taxon>Chordata</taxon>
        <taxon>Craniata</taxon>
        <taxon>Vertebrata</taxon>
        <taxon>Euteleostomi</taxon>
        <taxon>Actinopterygii</taxon>
        <taxon>Neopterygii</taxon>
        <taxon>Teleostei</taxon>
        <taxon>Neoteleostei</taxon>
        <taxon>Acanthomorphata</taxon>
        <taxon>Eupercaria</taxon>
        <taxon>Perciformes</taxon>
        <taxon>Cottioidei</taxon>
        <taxon>Cottales</taxon>
        <taxon>Liparidae</taxon>
        <taxon>Liparis</taxon>
    </lineage>
</organism>
<accession>A0A4Z2FXF4</accession>
<protein>
    <submittedName>
        <fullName evidence="2">Uncharacterized protein</fullName>
    </submittedName>
</protein>
<reference evidence="2 3" key="1">
    <citation type="submission" date="2019-03" db="EMBL/GenBank/DDBJ databases">
        <title>First draft genome of Liparis tanakae, snailfish: a comprehensive survey of snailfish specific genes.</title>
        <authorList>
            <person name="Kim W."/>
            <person name="Song I."/>
            <person name="Jeong J.-H."/>
            <person name="Kim D."/>
            <person name="Kim S."/>
            <person name="Ryu S."/>
            <person name="Song J.Y."/>
            <person name="Lee S.K."/>
        </authorList>
    </citation>
    <scope>NUCLEOTIDE SEQUENCE [LARGE SCALE GENOMIC DNA]</scope>
    <source>
        <tissue evidence="2">Muscle</tissue>
    </source>
</reference>
<feature type="compositionally biased region" description="Basic and acidic residues" evidence="1">
    <location>
        <begin position="1"/>
        <end position="10"/>
    </location>
</feature>
<gene>
    <name evidence="2" type="ORF">EYF80_043858</name>
</gene>
<evidence type="ECO:0000256" key="1">
    <source>
        <dbReference type="SAM" id="MobiDB-lite"/>
    </source>
</evidence>
<dbReference type="EMBL" id="SRLO01000816">
    <property type="protein sequence ID" value="TNN45909.1"/>
    <property type="molecule type" value="Genomic_DNA"/>
</dbReference>
<evidence type="ECO:0000313" key="3">
    <source>
        <dbReference type="Proteomes" id="UP000314294"/>
    </source>
</evidence>
<feature type="region of interest" description="Disordered" evidence="1">
    <location>
        <begin position="1"/>
        <end position="35"/>
    </location>
</feature>
<proteinExistence type="predicted"/>
<evidence type="ECO:0000313" key="2">
    <source>
        <dbReference type="EMBL" id="TNN45909.1"/>
    </source>
</evidence>